<dbReference type="Pfam" id="PF02470">
    <property type="entry name" value="MlaD"/>
    <property type="match status" value="1"/>
</dbReference>
<accession>A0ABU2L8R4</accession>
<sequence length="343" mass="36736">MKRSGIAGPLIKSLIFVLVTTLSTLILAVSVGASSVQDADRYHARFTDATGLVAGDTVRIAGVVVGEVTSIEVVERRYAEVTFTVEDDRELPTAATASIKYLNMVGQRYVSLERGAGEVGNALEPGSTIPLERTSPALDLTQLFNGFQPLFRGLDPQETNQLAGEIVQVLQGEGGTITSLLRSIGSLTTTLAGEDEVIDDVIDNLNTVLTTIGDRQEDFTELVSTTQELVSGFSEDREALGASVQAMSDLAVSTAGLVEQGREPLRRDIAELGRLNNLLVDSTPQIENFLQRTPDKMRSIGRLASYGSWFNMYLCEANVSGVSSYGGGEPPTGLPITEERCTS</sequence>
<dbReference type="Proteomes" id="UP001183388">
    <property type="component" value="Unassembled WGS sequence"/>
</dbReference>
<organism evidence="4 5">
    <name type="scientific">Streptomyces boetiae</name>
    <dbReference type="NCBI Taxonomy" id="3075541"/>
    <lineage>
        <taxon>Bacteria</taxon>
        <taxon>Bacillati</taxon>
        <taxon>Actinomycetota</taxon>
        <taxon>Actinomycetes</taxon>
        <taxon>Kitasatosporales</taxon>
        <taxon>Streptomycetaceae</taxon>
        <taxon>Streptomyces</taxon>
    </lineage>
</organism>
<dbReference type="InterPro" id="IPR005693">
    <property type="entry name" value="Mce"/>
</dbReference>
<protein>
    <submittedName>
        <fullName evidence="4">MCE family protein</fullName>
    </submittedName>
</protein>
<gene>
    <name evidence="4" type="ORF">RM780_13380</name>
</gene>
<evidence type="ECO:0000259" key="3">
    <source>
        <dbReference type="Pfam" id="PF11887"/>
    </source>
</evidence>
<proteinExistence type="predicted"/>
<evidence type="ECO:0000256" key="1">
    <source>
        <dbReference type="SAM" id="MobiDB-lite"/>
    </source>
</evidence>
<dbReference type="NCBIfam" id="TIGR00996">
    <property type="entry name" value="Mtu_fam_mce"/>
    <property type="match status" value="1"/>
</dbReference>
<dbReference type="InterPro" id="IPR003399">
    <property type="entry name" value="Mce/MlaD"/>
</dbReference>
<dbReference type="RefSeq" id="WP_311630901.1">
    <property type="nucleotide sequence ID" value="NZ_JAVREN010000016.1"/>
</dbReference>
<dbReference type="PANTHER" id="PTHR33371:SF17">
    <property type="entry name" value="MCE-FAMILY PROTEIN MCE1B"/>
    <property type="match status" value="1"/>
</dbReference>
<name>A0ABU2L8R4_9ACTN</name>
<dbReference type="InterPro" id="IPR052336">
    <property type="entry name" value="MlaD_Phospholipid_Transporter"/>
</dbReference>
<dbReference type="EMBL" id="JAVREN010000016">
    <property type="protein sequence ID" value="MDT0307949.1"/>
    <property type="molecule type" value="Genomic_DNA"/>
</dbReference>
<feature type="region of interest" description="Disordered" evidence="1">
    <location>
        <begin position="324"/>
        <end position="343"/>
    </location>
</feature>
<comment type="caution">
    <text evidence="4">The sequence shown here is derived from an EMBL/GenBank/DDBJ whole genome shotgun (WGS) entry which is preliminary data.</text>
</comment>
<evidence type="ECO:0000313" key="5">
    <source>
        <dbReference type="Proteomes" id="UP001183388"/>
    </source>
</evidence>
<evidence type="ECO:0000259" key="2">
    <source>
        <dbReference type="Pfam" id="PF02470"/>
    </source>
</evidence>
<dbReference type="PANTHER" id="PTHR33371">
    <property type="entry name" value="INTERMEMBRANE PHOSPHOLIPID TRANSPORT SYSTEM BINDING PROTEIN MLAD-RELATED"/>
    <property type="match status" value="1"/>
</dbReference>
<feature type="domain" description="Mce/MlaD" evidence="2">
    <location>
        <begin position="40"/>
        <end position="115"/>
    </location>
</feature>
<feature type="domain" description="Mammalian cell entry C-terminal" evidence="3">
    <location>
        <begin position="121"/>
        <end position="335"/>
    </location>
</feature>
<evidence type="ECO:0000313" key="4">
    <source>
        <dbReference type="EMBL" id="MDT0307949.1"/>
    </source>
</evidence>
<dbReference type="InterPro" id="IPR024516">
    <property type="entry name" value="Mce_C"/>
</dbReference>
<keyword evidence="5" id="KW-1185">Reference proteome</keyword>
<reference evidence="5" key="1">
    <citation type="submission" date="2023-07" db="EMBL/GenBank/DDBJ databases">
        <title>30 novel species of actinomycetes from the DSMZ collection.</title>
        <authorList>
            <person name="Nouioui I."/>
        </authorList>
    </citation>
    <scope>NUCLEOTIDE SEQUENCE [LARGE SCALE GENOMIC DNA]</scope>
    <source>
        <strain evidence="5">DSM 44917</strain>
    </source>
</reference>
<dbReference type="Pfam" id="PF11887">
    <property type="entry name" value="Mce4_CUP1"/>
    <property type="match status" value="1"/>
</dbReference>